<dbReference type="PANTHER" id="PTHR24304:SF2">
    <property type="entry name" value="24-HYDROXYCHOLESTEROL 7-ALPHA-HYDROXYLASE"/>
    <property type="match status" value="1"/>
</dbReference>
<keyword evidence="5" id="KW-0732">Signal</keyword>
<dbReference type="GO" id="GO:0005506">
    <property type="term" value="F:iron ion binding"/>
    <property type="evidence" value="ECO:0007669"/>
    <property type="project" value="InterPro"/>
</dbReference>
<dbReference type="GO" id="GO:0020037">
    <property type="term" value="F:heme binding"/>
    <property type="evidence" value="ECO:0007669"/>
    <property type="project" value="InterPro"/>
</dbReference>
<dbReference type="Gene3D" id="1.10.630.10">
    <property type="entry name" value="Cytochrome P450"/>
    <property type="match status" value="1"/>
</dbReference>
<dbReference type="AlphaFoldDB" id="A0A6A5KB81"/>
<dbReference type="Proteomes" id="UP000800040">
    <property type="component" value="Unassembled WGS sequence"/>
</dbReference>
<dbReference type="GO" id="GO:0016705">
    <property type="term" value="F:oxidoreductase activity, acting on paired donors, with incorporation or reduction of molecular oxygen"/>
    <property type="evidence" value="ECO:0007669"/>
    <property type="project" value="InterPro"/>
</dbReference>
<evidence type="ECO:0000256" key="3">
    <source>
        <dbReference type="ARBA" id="ARBA00022723"/>
    </source>
</evidence>
<evidence type="ECO:0008006" key="8">
    <source>
        <dbReference type="Google" id="ProtNLM"/>
    </source>
</evidence>
<name>A0A6A5KB81_9PLEO</name>
<gene>
    <name evidence="6" type="ORF">BDW02DRAFT_496609</name>
</gene>
<dbReference type="PANTHER" id="PTHR24304">
    <property type="entry name" value="CYTOCHROME P450 FAMILY 7"/>
    <property type="match status" value="1"/>
</dbReference>
<feature type="signal peptide" evidence="5">
    <location>
        <begin position="1"/>
        <end position="16"/>
    </location>
</feature>
<evidence type="ECO:0000313" key="6">
    <source>
        <dbReference type="EMBL" id="KAF1835135.1"/>
    </source>
</evidence>
<evidence type="ECO:0000256" key="2">
    <source>
        <dbReference type="ARBA" id="ARBA00022617"/>
    </source>
</evidence>
<accession>A0A6A5KB81</accession>
<evidence type="ECO:0000256" key="5">
    <source>
        <dbReference type="SAM" id="SignalP"/>
    </source>
</evidence>
<reference evidence="6" key="1">
    <citation type="submission" date="2020-01" db="EMBL/GenBank/DDBJ databases">
        <authorList>
            <consortium name="DOE Joint Genome Institute"/>
            <person name="Haridas S."/>
            <person name="Albert R."/>
            <person name="Binder M."/>
            <person name="Bloem J."/>
            <person name="Labutti K."/>
            <person name="Salamov A."/>
            <person name="Andreopoulos B."/>
            <person name="Baker S.E."/>
            <person name="Barry K."/>
            <person name="Bills G."/>
            <person name="Bluhm B.H."/>
            <person name="Cannon C."/>
            <person name="Castanera R."/>
            <person name="Culley D.E."/>
            <person name="Daum C."/>
            <person name="Ezra D."/>
            <person name="Gonzalez J.B."/>
            <person name="Henrissat B."/>
            <person name="Kuo A."/>
            <person name="Liang C."/>
            <person name="Lipzen A."/>
            <person name="Lutzoni F."/>
            <person name="Magnuson J."/>
            <person name="Mondo S."/>
            <person name="Nolan M."/>
            <person name="Ohm R."/>
            <person name="Pangilinan J."/>
            <person name="Park H.-J."/>
            <person name="Ramirez L."/>
            <person name="Alfaro M."/>
            <person name="Sun H."/>
            <person name="Tritt A."/>
            <person name="Yoshinaga Y."/>
            <person name="Zwiers L.-H."/>
            <person name="Turgeon B.G."/>
            <person name="Goodwin S.B."/>
            <person name="Spatafora J.W."/>
            <person name="Crous P.W."/>
            <person name="Grigoriev I.V."/>
        </authorList>
    </citation>
    <scope>NUCLEOTIDE SEQUENCE</scope>
    <source>
        <strain evidence="6">P77</strain>
    </source>
</reference>
<keyword evidence="4" id="KW-0408">Iron</keyword>
<keyword evidence="2" id="KW-0349">Heme</keyword>
<evidence type="ECO:0000256" key="1">
    <source>
        <dbReference type="ARBA" id="ARBA00010617"/>
    </source>
</evidence>
<dbReference type="EMBL" id="ML975291">
    <property type="protein sequence ID" value="KAF1835135.1"/>
    <property type="molecule type" value="Genomic_DNA"/>
</dbReference>
<comment type="similarity">
    <text evidence="1">Belongs to the cytochrome P450 family.</text>
</comment>
<feature type="chain" id="PRO_5025486951" description="Cytochrome P450" evidence="5">
    <location>
        <begin position="17"/>
        <end position="529"/>
    </location>
</feature>
<evidence type="ECO:0000256" key="4">
    <source>
        <dbReference type="ARBA" id="ARBA00023004"/>
    </source>
</evidence>
<keyword evidence="3" id="KW-0479">Metal-binding</keyword>
<dbReference type="SUPFAM" id="SSF48264">
    <property type="entry name" value="Cytochrome P450"/>
    <property type="match status" value="1"/>
</dbReference>
<dbReference type="InterPro" id="IPR050529">
    <property type="entry name" value="CYP450_sterol_14alpha_dmase"/>
</dbReference>
<dbReference type="GO" id="GO:0008395">
    <property type="term" value="F:steroid hydroxylase activity"/>
    <property type="evidence" value="ECO:0007669"/>
    <property type="project" value="TreeGrafter"/>
</dbReference>
<dbReference type="OrthoDB" id="3366823at2759"/>
<proteinExistence type="inferred from homology"/>
<dbReference type="InterPro" id="IPR036396">
    <property type="entry name" value="Cyt_P450_sf"/>
</dbReference>
<organism evidence="6 7">
    <name type="scientific">Decorospora gaudefroyi</name>
    <dbReference type="NCBI Taxonomy" id="184978"/>
    <lineage>
        <taxon>Eukaryota</taxon>
        <taxon>Fungi</taxon>
        <taxon>Dikarya</taxon>
        <taxon>Ascomycota</taxon>
        <taxon>Pezizomycotina</taxon>
        <taxon>Dothideomycetes</taxon>
        <taxon>Pleosporomycetidae</taxon>
        <taxon>Pleosporales</taxon>
        <taxon>Pleosporineae</taxon>
        <taxon>Pleosporaceae</taxon>
        <taxon>Decorospora</taxon>
    </lineage>
</organism>
<sequence>MLLFVAFLLVVIPALTYHVSKTLFYQKVNSKASAQTPPTIPYLVPGVFHAFSLAYEGPQKYFATLLNVYGKTAPFVVKVGLRPYVVLRDPLHIQKSARASKQLTAHATGSRIHDIIFGASEHYEATKHARADLTRKYLTGASLTTMTDIYVSILSHNLNDKMFQVDSWTQIEDFWSFLQQVLTRCSIETLFGSAILKTYPGLIKDYGRFEDAVESFIPGMPRLLLSAPYDEPLTRLLHGMEKWLMANHSGSEFAKISDDDPDWDEYKGSKFIQEHDDHCAKVPLPLEARTAEMLNIIHCSNANIIPSAIWIMIENLRKPHLAKNFATSISQYRLSGSSTYNVAGVVSLPLFQSTHREISRLRTAQYMVHTHGRHDVQLDHRWTLPTGYTTISFSHDIALNSQLWVNTRPRSVERPLDDFWAERFLIPEKYASKAQDKQQNKESVQVGRFNVEGLELLSPVLGDGQPLAQDSGYSKAIQAATLSVLLCEFEIQPCDSGAIDAAMPPIREVAYGVMRPRERIAVRIRKRKA</sequence>
<keyword evidence="7" id="KW-1185">Reference proteome</keyword>
<protein>
    <recommendedName>
        <fullName evidence="8">Cytochrome P450</fullName>
    </recommendedName>
</protein>
<evidence type="ECO:0000313" key="7">
    <source>
        <dbReference type="Proteomes" id="UP000800040"/>
    </source>
</evidence>